<dbReference type="Proteomes" id="UP000242188">
    <property type="component" value="Unassembled WGS sequence"/>
</dbReference>
<dbReference type="PANTHER" id="PTHR23278:SF19">
    <property type="entry name" value="OBSCURIN"/>
    <property type="match status" value="1"/>
</dbReference>
<feature type="region of interest" description="Disordered" evidence="1">
    <location>
        <begin position="156"/>
        <end position="308"/>
    </location>
</feature>
<evidence type="ECO:0000313" key="3">
    <source>
        <dbReference type="EMBL" id="OWF47233.1"/>
    </source>
</evidence>
<accession>A0A210QER8</accession>
<organism evidence="3 4">
    <name type="scientific">Mizuhopecten yessoensis</name>
    <name type="common">Japanese scallop</name>
    <name type="synonym">Patinopecten yessoensis</name>
    <dbReference type="NCBI Taxonomy" id="6573"/>
    <lineage>
        <taxon>Eukaryota</taxon>
        <taxon>Metazoa</taxon>
        <taxon>Spiralia</taxon>
        <taxon>Lophotrochozoa</taxon>
        <taxon>Mollusca</taxon>
        <taxon>Bivalvia</taxon>
        <taxon>Autobranchia</taxon>
        <taxon>Pteriomorphia</taxon>
        <taxon>Pectinida</taxon>
        <taxon>Pectinoidea</taxon>
        <taxon>Pectinidae</taxon>
        <taxon>Mizuhopecten</taxon>
    </lineage>
</organism>
<feature type="compositionally biased region" description="Polar residues" evidence="1">
    <location>
        <begin position="156"/>
        <end position="171"/>
    </location>
</feature>
<dbReference type="Gene3D" id="2.60.40.10">
    <property type="entry name" value="Immunoglobulins"/>
    <property type="match status" value="2"/>
</dbReference>
<feature type="compositionally biased region" description="Polar residues" evidence="1">
    <location>
        <begin position="708"/>
        <end position="734"/>
    </location>
</feature>
<evidence type="ECO:0000259" key="2">
    <source>
        <dbReference type="PROSITE" id="PS50835"/>
    </source>
</evidence>
<feature type="compositionally biased region" description="Polar residues" evidence="1">
    <location>
        <begin position="672"/>
        <end position="694"/>
    </location>
</feature>
<dbReference type="SMART" id="SM00406">
    <property type="entry name" value="IGv"/>
    <property type="match status" value="2"/>
</dbReference>
<feature type="domain" description="Ig-like" evidence="2">
    <location>
        <begin position="569"/>
        <end position="666"/>
    </location>
</feature>
<proteinExistence type="predicted"/>
<sequence>MLTSAGQQIESQQAATTWQKNVNKTEISTSSCLVIAGILLTVFSMVPGCASAPANNCPGPYYIIQENGYCCGVVNCDENFTVSMCKVNYGNDTCAPCPEGSFLLHATTSVTATSCVTPDCLKTNHCFSPPKPTLPKVIPVTQSNFTTSKPRINVTTESSASTVDNTPTPVSVTPFLPRTTKASDSQPPPKPTLPKVIPVTQSNFTTSKPRINVTTESSASTVDNTPTPVSVTPFLPRTTKASDSQPPPKSTPPKVIPVTQSNFTTSKPRINVTTESSASTVDNTSTPVSVTPFLPRTTKASDSQPKQSDDKAVAAALVAVAVVILIVIWCKWKKRGNNRSGNRDRVDAGEESGDAAGEPLMLGSGGGTDEHSTMAQPQNDIGSNRNNTAEDPDEDGSGSNRNNTAEDPDEDGSGSNRNSTAEDPDEDGSGSNLNNTAEDPDEDGSGSNRNSTSDDLDEDGTPAGEEDLPTVIVSQTTYLVVTGQAVTLSCQVSGTPVVTFVAWKRSKNGVISTLTIDGSHYSGGTTGSPSLIISSVDCGDIASYVCTVSNAVGTSTSDTIFLSLTGSIPTVVIGQTKYSLTTGQSATLGCTVTAVPAATSITWGKTDANGNTNTINVNGVKYTGGTTGTPSLTIVSAVTTDSGNYRCSATNSIGTGQSEQTYLYITGGNGSGTDENITAEQPQNDIGSNRNSTAEDPDEGDSPAGEKSNGSGTDENITAEQPQNDIESNRNSTAEDPDEGDSPAGEKSICKLS</sequence>
<feature type="region of interest" description="Disordered" evidence="1">
    <location>
        <begin position="664"/>
        <end position="753"/>
    </location>
</feature>
<feature type="region of interest" description="Disordered" evidence="1">
    <location>
        <begin position="336"/>
        <end position="469"/>
    </location>
</feature>
<dbReference type="PROSITE" id="PS50835">
    <property type="entry name" value="IG_LIKE"/>
    <property type="match status" value="2"/>
</dbReference>
<protein>
    <submittedName>
        <fullName evidence="3">Neural cell adhesion molecule 1</fullName>
    </submittedName>
</protein>
<dbReference type="EMBL" id="NEDP02003983">
    <property type="protein sequence ID" value="OWF47233.1"/>
    <property type="molecule type" value="Genomic_DNA"/>
</dbReference>
<feature type="domain" description="Ig-like" evidence="2">
    <location>
        <begin position="469"/>
        <end position="563"/>
    </location>
</feature>
<comment type="caution">
    <text evidence="3">The sequence shown here is derived from an EMBL/GenBank/DDBJ whole genome shotgun (WGS) entry which is preliminary data.</text>
</comment>
<dbReference type="InterPro" id="IPR013106">
    <property type="entry name" value="Ig_V-set"/>
</dbReference>
<dbReference type="Pfam" id="PF13927">
    <property type="entry name" value="Ig_3"/>
    <property type="match status" value="2"/>
</dbReference>
<feature type="compositionally biased region" description="Pro residues" evidence="1">
    <location>
        <begin position="245"/>
        <end position="255"/>
    </location>
</feature>
<dbReference type="InterPro" id="IPR036179">
    <property type="entry name" value="Ig-like_dom_sf"/>
</dbReference>
<feature type="compositionally biased region" description="Polar residues" evidence="1">
    <location>
        <begin position="260"/>
        <end position="289"/>
    </location>
</feature>
<dbReference type="AlphaFoldDB" id="A0A210QER8"/>
<dbReference type="SUPFAM" id="SSF48726">
    <property type="entry name" value="Immunoglobulin"/>
    <property type="match status" value="2"/>
</dbReference>
<dbReference type="SMART" id="SM00408">
    <property type="entry name" value="IGc2"/>
    <property type="match status" value="2"/>
</dbReference>
<feature type="compositionally biased region" description="Polar residues" evidence="1">
    <location>
        <begin position="373"/>
        <end position="389"/>
    </location>
</feature>
<name>A0A210QER8_MIZYE</name>
<evidence type="ECO:0000256" key="1">
    <source>
        <dbReference type="SAM" id="MobiDB-lite"/>
    </source>
</evidence>
<feature type="compositionally biased region" description="Acidic residues" evidence="1">
    <location>
        <begin position="454"/>
        <end position="468"/>
    </location>
</feature>
<reference evidence="3 4" key="1">
    <citation type="journal article" date="2017" name="Nat. Ecol. Evol.">
        <title>Scallop genome provides insights into evolution of bilaterian karyotype and development.</title>
        <authorList>
            <person name="Wang S."/>
            <person name="Zhang J."/>
            <person name="Jiao W."/>
            <person name="Li J."/>
            <person name="Xun X."/>
            <person name="Sun Y."/>
            <person name="Guo X."/>
            <person name="Huan P."/>
            <person name="Dong B."/>
            <person name="Zhang L."/>
            <person name="Hu X."/>
            <person name="Sun X."/>
            <person name="Wang J."/>
            <person name="Zhao C."/>
            <person name="Wang Y."/>
            <person name="Wang D."/>
            <person name="Huang X."/>
            <person name="Wang R."/>
            <person name="Lv J."/>
            <person name="Li Y."/>
            <person name="Zhang Z."/>
            <person name="Liu B."/>
            <person name="Lu W."/>
            <person name="Hui Y."/>
            <person name="Liang J."/>
            <person name="Zhou Z."/>
            <person name="Hou R."/>
            <person name="Li X."/>
            <person name="Liu Y."/>
            <person name="Li H."/>
            <person name="Ning X."/>
            <person name="Lin Y."/>
            <person name="Zhao L."/>
            <person name="Xing Q."/>
            <person name="Dou J."/>
            <person name="Li Y."/>
            <person name="Mao J."/>
            <person name="Guo H."/>
            <person name="Dou H."/>
            <person name="Li T."/>
            <person name="Mu C."/>
            <person name="Jiang W."/>
            <person name="Fu Q."/>
            <person name="Fu X."/>
            <person name="Miao Y."/>
            <person name="Liu J."/>
            <person name="Yu Q."/>
            <person name="Li R."/>
            <person name="Liao H."/>
            <person name="Li X."/>
            <person name="Kong Y."/>
            <person name="Jiang Z."/>
            <person name="Chourrout D."/>
            <person name="Li R."/>
            <person name="Bao Z."/>
        </authorList>
    </citation>
    <scope>NUCLEOTIDE SEQUENCE [LARGE SCALE GENOMIC DNA]</scope>
    <source>
        <strain evidence="3 4">PY_sf001</strain>
    </source>
</reference>
<dbReference type="PANTHER" id="PTHR23278">
    <property type="entry name" value="SIDESTEP PROTEIN"/>
    <property type="match status" value="1"/>
</dbReference>
<evidence type="ECO:0000313" key="4">
    <source>
        <dbReference type="Proteomes" id="UP000242188"/>
    </source>
</evidence>
<dbReference type="OrthoDB" id="6216566at2759"/>
<dbReference type="SMART" id="SM00409">
    <property type="entry name" value="IG"/>
    <property type="match status" value="2"/>
</dbReference>
<gene>
    <name evidence="3" type="ORF">KP79_PYT01341</name>
</gene>
<dbReference type="InterPro" id="IPR007110">
    <property type="entry name" value="Ig-like_dom"/>
</dbReference>
<dbReference type="InterPro" id="IPR013783">
    <property type="entry name" value="Ig-like_fold"/>
</dbReference>
<dbReference type="InterPro" id="IPR003599">
    <property type="entry name" value="Ig_sub"/>
</dbReference>
<feature type="compositionally biased region" description="Polar residues" evidence="1">
    <location>
        <begin position="201"/>
        <end position="230"/>
    </location>
</feature>
<dbReference type="CDD" id="cd00096">
    <property type="entry name" value="Ig"/>
    <property type="match status" value="1"/>
</dbReference>
<dbReference type="InterPro" id="IPR003598">
    <property type="entry name" value="Ig_sub2"/>
</dbReference>
<keyword evidence="4" id="KW-1185">Reference proteome</keyword>